<keyword evidence="4" id="KW-1185">Reference proteome</keyword>
<accession>A0A0D3K0K1</accession>
<dbReference type="HOGENOM" id="CLU_757463_0_0_1"/>
<sequence>MLEVYWLRSMEEVRQLPALHDVTRTLFERSWGAAARGFRRSRSSGMVAQPDLGLYIDRTSVRLPAAALQPLLRRDGPVASASAASTGFKIRVPTGGAATNGGGRGRDGGGRGRGGDVYSVKMLLGHRDGARGGKEYLVSWQGYPGEDTWEPAEHILDKGRPRRLALHRPTRAAGHPFLRVISAYDARRAGGGAAAAPLSGGAHAAGTTRAPPLVRLELALDPRSGRVGASVRAVAHSAAATPRKRKAAEACGRRTRPAADQPPQPAAAAHAVWPFEHAPPPGPAAKVQQAAVATGTLDWRQPAVALPPPLQPPQQWQWPNPQPQPLAVVVATPISLPFSLPTVTTDGVAVLPIGHVIPAGWPAKAV</sequence>
<dbReference type="SUPFAM" id="SSF54160">
    <property type="entry name" value="Chromo domain-like"/>
    <property type="match status" value="1"/>
</dbReference>
<dbReference type="SMART" id="SM00298">
    <property type="entry name" value="CHROMO"/>
    <property type="match status" value="1"/>
</dbReference>
<dbReference type="InterPro" id="IPR023780">
    <property type="entry name" value="Chromo_domain"/>
</dbReference>
<evidence type="ECO:0000256" key="1">
    <source>
        <dbReference type="SAM" id="MobiDB-lite"/>
    </source>
</evidence>
<evidence type="ECO:0000259" key="2">
    <source>
        <dbReference type="PROSITE" id="PS50013"/>
    </source>
</evidence>
<dbReference type="Proteomes" id="UP000013827">
    <property type="component" value="Unassembled WGS sequence"/>
</dbReference>
<dbReference type="InterPro" id="IPR016197">
    <property type="entry name" value="Chromo-like_dom_sf"/>
</dbReference>
<dbReference type="CDD" id="cd00024">
    <property type="entry name" value="CD_CSD"/>
    <property type="match status" value="1"/>
</dbReference>
<organism evidence="3 4">
    <name type="scientific">Emiliania huxleyi (strain CCMP1516)</name>
    <dbReference type="NCBI Taxonomy" id="280463"/>
    <lineage>
        <taxon>Eukaryota</taxon>
        <taxon>Haptista</taxon>
        <taxon>Haptophyta</taxon>
        <taxon>Prymnesiophyceae</taxon>
        <taxon>Isochrysidales</taxon>
        <taxon>Noelaerhabdaceae</taxon>
        <taxon>Emiliania</taxon>
    </lineage>
</organism>
<feature type="domain" description="Chromo" evidence="2">
    <location>
        <begin position="118"/>
        <end position="164"/>
    </location>
</feature>
<dbReference type="RefSeq" id="XP_005781715.1">
    <property type="nucleotide sequence ID" value="XM_005781658.1"/>
</dbReference>
<dbReference type="PaxDb" id="2903-EOD29286"/>
<dbReference type="PROSITE" id="PS50013">
    <property type="entry name" value="CHROMO_2"/>
    <property type="match status" value="1"/>
</dbReference>
<feature type="compositionally biased region" description="Basic and acidic residues" evidence="1">
    <location>
        <begin position="104"/>
        <end position="113"/>
    </location>
</feature>
<proteinExistence type="predicted"/>
<evidence type="ECO:0000313" key="4">
    <source>
        <dbReference type="Proteomes" id="UP000013827"/>
    </source>
</evidence>
<dbReference type="EnsemblProtists" id="EOD29286">
    <property type="protein sequence ID" value="EOD29286"/>
    <property type="gene ID" value="EMIHUDRAFT_434643"/>
</dbReference>
<reference evidence="4" key="1">
    <citation type="journal article" date="2013" name="Nature">
        <title>Pan genome of the phytoplankton Emiliania underpins its global distribution.</title>
        <authorList>
            <person name="Read B.A."/>
            <person name="Kegel J."/>
            <person name="Klute M.J."/>
            <person name="Kuo A."/>
            <person name="Lefebvre S.C."/>
            <person name="Maumus F."/>
            <person name="Mayer C."/>
            <person name="Miller J."/>
            <person name="Monier A."/>
            <person name="Salamov A."/>
            <person name="Young J."/>
            <person name="Aguilar M."/>
            <person name="Claverie J.M."/>
            <person name="Frickenhaus S."/>
            <person name="Gonzalez K."/>
            <person name="Herman E.K."/>
            <person name="Lin Y.C."/>
            <person name="Napier J."/>
            <person name="Ogata H."/>
            <person name="Sarno A.F."/>
            <person name="Shmutz J."/>
            <person name="Schroeder D."/>
            <person name="de Vargas C."/>
            <person name="Verret F."/>
            <person name="von Dassow P."/>
            <person name="Valentin K."/>
            <person name="Van de Peer Y."/>
            <person name="Wheeler G."/>
            <person name="Dacks J.B."/>
            <person name="Delwiche C.F."/>
            <person name="Dyhrman S.T."/>
            <person name="Glockner G."/>
            <person name="John U."/>
            <person name="Richards T."/>
            <person name="Worden A.Z."/>
            <person name="Zhang X."/>
            <person name="Grigoriev I.V."/>
            <person name="Allen A.E."/>
            <person name="Bidle K."/>
            <person name="Borodovsky M."/>
            <person name="Bowler C."/>
            <person name="Brownlee C."/>
            <person name="Cock J.M."/>
            <person name="Elias M."/>
            <person name="Gladyshev V.N."/>
            <person name="Groth M."/>
            <person name="Guda C."/>
            <person name="Hadaegh A."/>
            <person name="Iglesias-Rodriguez M.D."/>
            <person name="Jenkins J."/>
            <person name="Jones B.M."/>
            <person name="Lawson T."/>
            <person name="Leese F."/>
            <person name="Lindquist E."/>
            <person name="Lobanov A."/>
            <person name="Lomsadze A."/>
            <person name="Malik S.B."/>
            <person name="Marsh M.E."/>
            <person name="Mackinder L."/>
            <person name="Mock T."/>
            <person name="Mueller-Roeber B."/>
            <person name="Pagarete A."/>
            <person name="Parker M."/>
            <person name="Probert I."/>
            <person name="Quesneville H."/>
            <person name="Raines C."/>
            <person name="Rensing S.A."/>
            <person name="Riano-Pachon D.M."/>
            <person name="Richier S."/>
            <person name="Rokitta S."/>
            <person name="Shiraiwa Y."/>
            <person name="Soanes D.M."/>
            <person name="van der Giezen M."/>
            <person name="Wahlund T.M."/>
            <person name="Williams B."/>
            <person name="Wilson W."/>
            <person name="Wolfe G."/>
            <person name="Wurch L.L."/>
        </authorList>
    </citation>
    <scope>NUCLEOTIDE SEQUENCE</scope>
</reference>
<name>A0A0D3K0K1_EMIH1</name>
<dbReference type="KEGG" id="ehx:EMIHUDRAFT_434643"/>
<evidence type="ECO:0000313" key="3">
    <source>
        <dbReference type="EnsemblProtists" id="EOD29286"/>
    </source>
</evidence>
<reference evidence="3" key="2">
    <citation type="submission" date="2024-10" db="UniProtKB">
        <authorList>
            <consortium name="EnsemblProtists"/>
        </authorList>
    </citation>
    <scope>IDENTIFICATION</scope>
</reference>
<dbReference type="InterPro" id="IPR000953">
    <property type="entry name" value="Chromo/chromo_shadow_dom"/>
</dbReference>
<protein>
    <recommendedName>
        <fullName evidence="2">Chromo domain-containing protein</fullName>
    </recommendedName>
</protein>
<dbReference type="Pfam" id="PF00385">
    <property type="entry name" value="Chromo"/>
    <property type="match status" value="1"/>
</dbReference>
<dbReference type="Gene3D" id="2.40.50.40">
    <property type="match status" value="1"/>
</dbReference>
<feature type="region of interest" description="Disordered" evidence="1">
    <location>
        <begin position="91"/>
        <end position="113"/>
    </location>
</feature>
<dbReference type="AlphaFoldDB" id="A0A0D3K0K1"/>
<feature type="region of interest" description="Disordered" evidence="1">
    <location>
        <begin position="234"/>
        <end position="269"/>
    </location>
</feature>
<dbReference type="GeneID" id="19046635"/>